<dbReference type="EMBL" id="BJYZ01000018">
    <property type="protein sequence ID" value="GEO39851.1"/>
    <property type="molecule type" value="Genomic_DNA"/>
</dbReference>
<comment type="caution">
    <text evidence="1">The sequence shown here is derived from an EMBL/GenBank/DDBJ whole genome shotgun (WGS) entry which is preliminary data.</text>
</comment>
<gene>
    <name evidence="1" type="ORF">SAE02_39990</name>
</gene>
<evidence type="ECO:0000313" key="2">
    <source>
        <dbReference type="Proteomes" id="UP000321523"/>
    </source>
</evidence>
<accession>A0A512DTQ0</accession>
<proteinExistence type="predicted"/>
<dbReference type="Gene3D" id="3.40.50.300">
    <property type="entry name" value="P-loop containing nucleotide triphosphate hydrolases"/>
    <property type="match status" value="1"/>
</dbReference>
<keyword evidence="2" id="KW-1185">Reference proteome</keyword>
<dbReference type="InterPro" id="IPR027417">
    <property type="entry name" value="P-loop_NTPase"/>
</dbReference>
<protein>
    <submittedName>
        <fullName evidence="1">Uncharacterized protein</fullName>
    </submittedName>
</protein>
<sequence>MQRTHRDSDDRVHGPWNPGIRSELTRELLALSTIFRPENVFHDLTRAMELRDVTGLPLEVLAIFRPERLTLHELLVRVTADYEIPDPEDASVGSLGLNLRRMAQTLSERAVDPNRSEIDELYKRTRSDLETFIKSELASAFGRPSVSSSSPSSGQGKASRGLWSWFRGSAAKPDRPAVESQRDRDERIVGQWAVRAHASDAALERAAYRSLARVASAVRLHHGRIVGENTFLASLATDLACNDHGAEVISRYLEPKIHEVAQQQGFRELPHQAKPVTMLTKGASASGKSTMRPLQRKLAAKLGIQWNDFALISPDTWRRALLDFGSLGPLYKYAGMLTSHEVTIIDRKLDVHLVRKGDKQQTSHLMIDRFRFDSFALDSDESKHLPSRFGNLLCYSLMVTPPQETVERAWQRGLELGRYKAVDDLLAHNVEAFTGMQNILFGRALNPDVPVHYEFLDNSVPRGEVPLTAAFGWSGEMNILDVKCILNLERYRKININAKGPEEVYPDQTAMAAENNTEFLSRCIRKFPVVNIADRETGRIHVRFEAGQLKWIDPDALAEAGKDEEVRVALSGAAPEIFEGTVLAATVPEFLDPARYHTIGRWAAKAGSPT</sequence>
<name>A0A512DTQ0_9PROT</name>
<reference evidence="1 2" key="1">
    <citation type="submission" date="2019-07" db="EMBL/GenBank/DDBJ databases">
        <title>Whole genome shotgun sequence of Skermanella aerolata NBRC 106429.</title>
        <authorList>
            <person name="Hosoyama A."/>
            <person name="Uohara A."/>
            <person name="Ohji S."/>
            <person name="Ichikawa N."/>
        </authorList>
    </citation>
    <scope>NUCLEOTIDE SEQUENCE [LARGE SCALE GENOMIC DNA]</scope>
    <source>
        <strain evidence="1 2">NBRC 106429</strain>
    </source>
</reference>
<organism evidence="1 2">
    <name type="scientific">Skermanella aerolata</name>
    <dbReference type="NCBI Taxonomy" id="393310"/>
    <lineage>
        <taxon>Bacteria</taxon>
        <taxon>Pseudomonadati</taxon>
        <taxon>Pseudomonadota</taxon>
        <taxon>Alphaproteobacteria</taxon>
        <taxon>Rhodospirillales</taxon>
        <taxon>Azospirillaceae</taxon>
        <taxon>Skermanella</taxon>
    </lineage>
</organism>
<dbReference type="OrthoDB" id="6083243at2"/>
<evidence type="ECO:0000313" key="1">
    <source>
        <dbReference type="EMBL" id="GEO39851.1"/>
    </source>
</evidence>
<dbReference type="RefSeq" id="WP_044434486.1">
    <property type="nucleotide sequence ID" value="NZ_BJYZ01000018.1"/>
</dbReference>
<dbReference type="Proteomes" id="UP000321523">
    <property type="component" value="Unassembled WGS sequence"/>
</dbReference>
<dbReference type="AlphaFoldDB" id="A0A512DTQ0"/>